<comment type="similarity">
    <text evidence="7 9">Belongs to the DnaJ family.</text>
</comment>
<dbReference type="Pfam" id="PF00684">
    <property type="entry name" value="DnaJ_CXXCXGXG"/>
    <property type="match status" value="1"/>
</dbReference>
<feature type="domain" description="J" evidence="11">
    <location>
        <begin position="7"/>
        <end position="72"/>
    </location>
</feature>
<accession>A0A9D1MKI3</accession>
<dbReference type="FunFam" id="2.60.260.20:FF:000005">
    <property type="entry name" value="Chaperone protein dnaJ 1, mitochondrial"/>
    <property type="match status" value="1"/>
</dbReference>
<dbReference type="FunFam" id="2.10.230.10:FF:000002">
    <property type="entry name" value="Molecular chaperone DnaJ"/>
    <property type="match status" value="1"/>
</dbReference>
<feature type="binding site" evidence="9">
    <location>
        <position position="200"/>
    </location>
    <ligand>
        <name>Zn(2+)</name>
        <dbReference type="ChEBI" id="CHEBI:29105"/>
        <label>2</label>
    </ligand>
</feature>
<evidence type="ECO:0000313" key="14">
    <source>
        <dbReference type="Proteomes" id="UP000824110"/>
    </source>
</evidence>
<dbReference type="SUPFAM" id="SSF57938">
    <property type="entry name" value="DnaJ/Hsp40 cysteine-rich domain"/>
    <property type="match status" value="1"/>
</dbReference>
<dbReference type="Proteomes" id="UP000824110">
    <property type="component" value="Unassembled WGS sequence"/>
</dbReference>
<evidence type="ECO:0000256" key="7">
    <source>
        <dbReference type="ARBA" id="ARBA00061004"/>
    </source>
</evidence>
<dbReference type="PRINTS" id="PR00625">
    <property type="entry name" value="JDOMAIN"/>
</dbReference>
<dbReference type="CDD" id="cd10747">
    <property type="entry name" value="DnaJ_C"/>
    <property type="match status" value="1"/>
</dbReference>
<comment type="domain">
    <text evidence="9">The J domain is necessary and sufficient to stimulate DnaK ATPase activity. Zinc center 1 plays an important role in the autonomous, DnaK-independent chaperone activity of DnaJ. Zinc center 2 is essential for interaction with DnaK and for DnaJ activity.</text>
</comment>
<dbReference type="InterPro" id="IPR002939">
    <property type="entry name" value="DnaJ_C"/>
</dbReference>
<evidence type="ECO:0000259" key="12">
    <source>
        <dbReference type="PROSITE" id="PS51188"/>
    </source>
</evidence>
<evidence type="ECO:0000256" key="10">
    <source>
        <dbReference type="PROSITE-ProRule" id="PRU00546"/>
    </source>
</evidence>
<keyword evidence="5 9" id="KW-0862">Zinc</keyword>
<keyword evidence="1 9" id="KW-0235">DNA replication</keyword>
<dbReference type="NCBIfam" id="NF008035">
    <property type="entry name" value="PRK10767.1"/>
    <property type="match status" value="1"/>
</dbReference>
<protein>
    <recommendedName>
        <fullName evidence="8 9">Chaperone protein DnaJ</fullName>
    </recommendedName>
</protein>
<evidence type="ECO:0000256" key="9">
    <source>
        <dbReference type="HAMAP-Rule" id="MF_01152"/>
    </source>
</evidence>
<feature type="binding site" evidence="9">
    <location>
        <position position="197"/>
    </location>
    <ligand>
        <name>Zn(2+)</name>
        <dbReference type="ChEBI" id="CHEBI:29105"/>
        <label>2</label>
    </ligand>
</feature>
<feature type="binding site" evidence="9">
    <location>
        <position position="174"/>
    </location>
    <ligand>
        <name>Zn(2+)</name>
        <dbReference type="ChEBI" id="CHEBI:29105"/>
        <label>2</label>
    </ligand>
</feature>
<feature type="binding site" evidence="9">
    <location>
        <position position="157"/>
    </location>
    <ligand>
        <name>Zn(2+)</name>
        <dbReference type="ChEBI" id="CHEBI:29105"/>
        <label>1</label>
    </ligand>
</feature>
<dbReference type="AlphaFoldDB" id="A0A9D1MKI3"/>
<comment type="cofactor">
    <cofactor evidence="9">
        <name>Zn(2+)</name>
        <dbReference type="ChEBI" id="CHEBI:29105"/>
    </cofactor>
    <text evidence="9">Binds 2 Zn(2+) ions per monomer.</text>
</comment>
<reference evidence="13" key="2">
    <citation type="journal article" date="2021" name="PeerJ">
        <title>Extensive microbial diversity within the chicken gut microbiome revealed by metagenomics and culture.</title>
        <authorList>
            <person name="Gilroy R."/>
            <person name="Ravi A."/>
            <person name="Getino M."/>
            <person name="Pursley I."/>
            <person name="Horton D.L."/>
            <person name="Alikhan N.F."/>
            <person name="Baker D."/>
            <person name="Gharbi K."/>
            <person name="Hall N."/>
            <person name="Watson M."/>
            <person name="Adriaenssens E.M."/>
            <person name="Foster-Nyarko E."/>
            <person name="Jarju S."/>
            <person name="Secka A."/>
            <person name="Antonio M."/>
            <person name="Oren A."/>
            <person name="Chaudhuri R.R."/>
            <person name="La Ragione R."/>
            <person name="Hildebrand F."/>
            <person name="Pallen M.J."/>
        </authorList>
    </citation>
    <scope>NUCLEOTIDE SEQUENCE</scope>
    <source>
        <strain evidence="13">CHK195-12923</strain>
    </source>
</reference>
<dbReference type="HAMAP" id="MF_01152">
    <property type="entry name" value="DnaJ"/>
    <property type="match status" value="1"/>
</dbReference>
<sequence length="386" mass="41956">MAENKKNYYEILGVGRNATQDEIKSAYRKLAKQYHPDFHPGDKEAADKFKEVNEANAVLSDEQKRKQYDFELDHPNMGGMGGGNGFSGFSGFSQGGFGGFEDIISSMFGGGFGGSARQARPERGADIEQTVRLSFLDAIKGCTKEISYFRNEPCHSCNGTGARGGTAYQKCTRCGGTGRVKFQQDTIFGRTIQVGACPDCGGTGRKITEKCPDCKGKGSNRVQTRFTVNIPAGVDKDSSLRKRGFGQAAPNGGEPGDLYIYFQIEPHKLLRREDKDLFVTVPISYKTAVCGGKILVPGIDDMIEYPIPEGTASGTRFCLKGKGVKTVNGTGNLYVTVEIEVPSRVTRDQAKTLSDFEDSLTLKSYDKMSKFASTVTAVYGKDIGKQ</sequence>
<dbReference type="PROSITE" id="PS50076">
    <property type="entry name" value="DNAJ_2"/>
    <property type="match status" value="1"/>
</dbReference>
<feature type="repeat" description="CXXCXGXG motif" evidence="9">
    <location>
        <begin position="171"/>
        <end position="178"/>
    </location>
</feature>
<dbReference type="GO" id="GO:0008270">
    <property type="term" value="F:zinc ion binding"/>
    <property type="evidence" value="ECO:0007669"/>
    <property type="project" value="UniProtKB-UniRule"/>
</dbReference>
<dbReference type="InterPro" id="IPR008971">
    <property type="entry name" value="HSP40/DnaJ_pept-bd"/>
</dbReference>
<comment type="caution">
    <text evidence="13">The sequence shown here is derived from an EMBL/GenBank/DDBJ whole genome shotgun (WGS) entry which is preliminary data.</text>
</comment>
<dbReference type="Gene3D" id="2.60.260.20">
    <property type="entry name" value="Urease metallochaperone UreE, N-terminal domain"/>
    <property type="match status" value="2"/>
</dbReference>
<feature type="domain" description="CR-type" evidence="12">
    <location>
        <begin position="141"/>
        <end position="223"/>
    </location>
</feature>
<gene>
    <name evidence="9 13" type="primary">dnaJ</name>
    <name evidence="13" type="ORF">IAB69_03825</name>
</gene>
<dbReference type="InterPro" id="IPR036869">
    <property type="entry name" value="J_dom_sf"/>
</dbReference>
<dbReference type="InterPro" id="IPR018253">
    <property type="entry name" value="DnaJ_domain_CS"/>
</dbReference>
<dbReference type="SUPFAM" id="SSF46565">
    <property type="entry name" value="Chaperone J-domain"/>
    <property type="match status" value="1"/>
</dbReference>
<evidence type="ECO:0000256" key="3">
    <source>
        <dbReference type="ARBA" id="ARBA00022737"/>
    </source>
</evidence>
<keyword evidence="9" id="KW-0963">Cytoplasm</keyword>
<proteinExistence type="inferred from homology"/>
<evidence type="ECO:0000256" key="2">
    <source>
        <dbReference type="ARBA" id="ARBA00022723"/>
    </source>
</evidence>
<evidence type="ECO:0000256" key="1">
    <source>
        <dbReference type="ARBA" id="ARBA00022705"/>
    </source>
</evidence>
<dbReference type="PANTHER" id="PTHR43096">
    <property type="entry name" value="DNAJ HOMOLOG 1, MITOCHONDRIAL-RELATED"/>
    <property type="match status" value="1"/>
</dbReference>
<feature type="repeat" description="CXXCXGXG motif" evidence="9">
    <location>
        <begin position="211"/>
        <end position="218"/>
    </location>
</feature>
<dbReference type="GO" id="GO:0006260">
    <property type="term" value="P:DNA replication"/>
    <property type="evidence" value="ECO:0007669"/>
    <property type="project" value="UniProtKB-KW"/>
</dbReference>
<keyword evidence="4 9" id="KW-0863">Zinc-finger</keyword>
<dbReference type="GO" id="GO:0042026">
    <property type="term" value="P:protein refolding"/>
    <property type="evidence" value="ECO:0007669"/>
    <property type="project" value="TreeGrafter"/>
</dbReference>
<dbReference type="InterPro" id="IPR001623">
    <property type="entry name" value="DnaJ_domain"/>
</dbReference>
<feature type="zinc finger region" description="CR-type" evidence="10">
    <location>
        <begin position="141"/>
        <end position="223"/>
    </location>
</feature>
<dbReference type="PROSITE" id="PS51188">
    <property type="entry name" value="ZF_CR"/>
    <property type="match status" value="1"/>
</dbReference>
<evidence type="ECO:0000256" key="5">
    <source>
        <dbReference type="ARBA" id="ARBA00022833"/>
    </source>
</evidence>
<dbReference type="PANTHER" id="PTHR43096:SF52">
    <property type="entry name" value="DNAJ HOMOLOG 1, MITOCHONDRIAL-RELATED"/>
    <property type="match status" value="1"/>
</dbReference>
<dbReference type="Gene3D" id="1.10.287.110">
    <property type="entry name" value="DnaJ domain"/>
    <property type="match status" value="1"/>
</dbReference>
<dbReference type="GO" id="GO:0031072">
    <property type="term" value="F:heat shock protein binding"/>
    <property type="evidence" value="ECO:0007669"/>
    <property type="project" value="InterPro"/>
</dbReference>
<dbReference type="GO" id="GO:0005737">
    <property type="term" value="C:cytoplasm"/>
    <property type="evidence" value="ECO:0007669"/>
    <property type="project" value="UniProtKB-SubCell"/>
</dbReference>
<keyword evidence="3 9" id="KW-0677">Repeat</keyword>
<feature type="binding site" evidence="9">
    <location>
        <position position="211"/>
    </location>
    <ligand>
        <name>Zn(2+)</name>
        <dbReference type="ChEBI" id="CHEBI:29105"/>
        <label>1</label>
    </ligand>
</feature>
<feature type="repeat" description="CXXCXGXG motif" evidence="9">
    <location>
        <begin position="154"/>
        <end position="161"/>
    </location>
</feature>
<organism evidence="13 14">
    <name type="scientific">Candidatus Coproplasma excrementigallinarum</name>
    <dbReference type="NCBI Taxonomy" id="2840747"/>
    <lineage>
        <taxon>Bacteria</taxon>
        <taxon>Bacillati</taxon>
        <taxon>Bacillota</taxon>
        <taxon>Clostridia</taxon>
        <taxon>Eubacteriales</taxon>
        <taxon>Candidatus Coproplasma</taxon>
    </lineage>
</organism>
<dbReference type="InterPro" id="IPR012724">
    <property type="entry name" value="DnaJ"/>
</dbReference>
<reference evidence="13" key="1">
    <citation type="submission" date="2020-10" db="EMBL/GenBank/DDBJ databases">
        <authorList>
            <person name="Gilroy R."/>
        </authorList>
    </citation>
    <scope>NUCLEOTIDE SEQUENCE</scope>
    <source>
        <strain evidence="13">CHK195-12923</strain>
    </source>
</reference>
<dbReference type="CDD" id="cd06257">
    <property type="entry name" value="DnaJ"/>
    <property type="match status" value="1"/>
</dbReference>
<name>A0A9D1MKI3_9FIRM</name>
<evidence type="ECO:0000259" key="11">
    <source>
        <dbReference type="PROSITE" id="PS50076"/>
    </source>
</evidence>
<feature type="binding site" evidence="9">
    <location>
        <position position="214"/>
    </location>
    <ligand>
        <name>Zn(2+)</name>
        <dbReference type="ChEBI" id="CHEBI:29105"/>
        <label>1</label>
    </ligand>
</feature>
<evidence type="ECO:0000313" key="13">
    <source>
        <dbReference type="EMBL" id="HIU61758.1"/>
    </source>
</evidence>
<dbReference type="CDD" id="cd10719">
    <property type="entry name" value="DnaJ_zf"/>
    <property type="match status" value="1"/>
</dbReference>
<dbReference type="Pfam" id="PF01556">
    <property type="entry name" value="DnaJ_C"/>
    <property type="match status" value="1"/>
</dbReference>
<dbReference type="EMBL" id="DVNE01000037">
    <property type="protein sequence ID" value="HIU61758.1"/>
    <property type="molecule type" value="Genomic_DNA"/>
</dbReference>
<keyword evidence="6 9" id="KW-0143">Chaperone</keyword>
<evidence type="ECO:0000256" key="6">
    <source>
        <dbReference type="ARBA" id="ARBA00023186"/>
    </source>
</evidence>
<dbReference type="SMART" id="SM00271">
    <property type="entry name" value="DnaJ"/>
    <property type="match status" value="1"/>
</dbReference>
<evidence type="ECO:0000256" key="8">
    <source>
        <dbReference type="ARBA" id="ARBA00067609"/>
    </source>
</evidence>
<dbReference type="GO" id="GO:0051082">
    <property type="term" value="F:unfolded protein binding"/>
    <property type="evidence" value="ECO:0007669"/>
    <property type="project" value="UniProtKB-UniRule"/>
</dbReference>
<feature type="binding site" evidence="9">
    <location>
        <position position="154"/>
    </location>
    <ligand>
        <name>Zn(2+)</name>
        <dbReference type="ChEBI" id="CHEBI:29105"/>
        <label>1</label>
    </ligand>
</feature>
<keyword evidence="9" id="KW-0346">Stress response</keyword>
<evidence type="ECO:0000256" key="4">
    <source>
        <dbReference type="ARBA" id="ARBA00022771"/>
    </source>
</evidence>
<dbReference type="GO" id="GO:0005524">
    <property type="term" value="F:ATP binding"/>
    <property type="evidence" value="ECO:0007669"/>
    <property type="project" value="InterPro"/>
</dbReference>
<dbReference type="GO" id="GO:0009408">
    <property type="term" value="P:response to heat"/>
    <property type="evidence" value="ECO:0007669"/>
    <property type="project" value="InterPro"/>
</dbReference>
<dbReference type="NCBIfam" id="TIGR02349">
    <property type="entry name" value="DnaJ_bact"/>
    <property type="match status" value="1"/>
</dbReference>
<feature type="binding site" evidence="9">
    <location>
        <position position="171"/>
    </location>
    <ligand>
        <name>Zn(2+)</name>
        <dbReference type="ChEBI" id="CHEBI:29105"/>
        <label>2</label>
    </ligand>
</feature>
<comment type="subcellular location">
    <subcellularLocation>
        <location evidence="9">Cytoplasm</location>
    </subcellularLocation>
</comment>
<dbReference type="Gene3D" id="2.10.230.10">
    <property type="entry name" value="Heat shock protein DnaJ, cysteine-rich domain"/>
    <property type="match status" value="1"/>
</dbReference>
<feature type="repeat" description="CXXCXGXG motif" evidence="9">
    <location>
        <begin position="197"/>
        <end position="204"/>
    </location>
</feature>
<comment type="function">
    <text evidence="9">Participates actively in the response to hyperosmotic and heat shock by preventing the aggregation of stress-denatured proteins and by disaggregating proteins, also in an autonomous, DnaK-independent fashion. Unfolded proteins bind initially to DnaJ; upon interaction with the DnaJ-bound protein, DnaK hydrolyzes its bound ATP, resulting in the formation of a stable complex. GrpE releases ADP from DnaK; ATP binding to DnaK triggers the release of the substrate protein, thus completing the reaction cycle. Several rounds of ATP-dependent interactions between DnaJ, DnaK and GrpE are required for fully efficient folding. Also involved, together with DnaK and GrpE, in the DNA replication of plasmids through activation of initiation proteins.</text>
</comment>
<dbReference type="Pfam" id="PF00226">
    <property type="entry name" value="DnaJ"/>
    <property type="match status" value="1"/>
</dbReference>
<dbReference type="PROSITE" id="PS00636">
    <property type="entry name" value="DNAJ_1"/>
    <property type="match status" value="1"/>
</dbReference>
<dbReference type="InterPro" id="IPR036410">
    <property type="entry name" value="HSP_DnaJ_Cys-rich_dom_sf"/>
</dbReference>
<dbReference type="SUPFAM" id="SSF49493">
    <property type="entry name" value="HSP40/DnaJ peptide-binding domain"/>
    <property type="match status" value="2"/>
</dbReference>
<keyword evidence="2 9" id="KW-0479">Metal-binding</keyword>
<dbReference type="InterPro" id="IPR001305">
    <property type="entry name" value="HSP_DnaJ_Cys-rich_dom"/>
</dbReference>
<comment type="subunit">
    <text evidence="9">Homodimer.</text>
</comment>